<evidence type="ECO:0000256" key="4">
    <source>
        <dbReference type="ARBA" id="ARBA00023136"/>
    </source>
</evidence>
<organism evidence="7 8">
    <name type="scientific">Acetobacter suratthaniensis</name>
    <dbReference type="NCBI Taxonomy" id="1502841"/>
    <lineage>
        <taxon>Bacteria</taxon>
        <taxon>Pseudomonadati</taxon>
        <taxon>Pseudomonadota</taxon>
        <taxon>Alphaproteobacteria</taxon>
        <taxon>Acetobacterales</taxon>
        <taxon>Acetobacteraceae</taxon>
        <taxon>Acetobacter</taxon>
    </lineage>
</organism>
<name>A0ABS3LPA7_9PROT</name>
<dbReference type="GO" id="GO:0016874">
    <property type="term" value="F:ligase activity"/>
    <property type="evidence" value="ECO:0007669"/>
    <property type="project" value="UniProtKB-KW"/>
</dbReference>
<feature type="transmembrane region" description="Helical" evidence="5">
    <location>
        <begin position="107"/>
        <end position="127"/>
    </location>
</feature>
<dbReference type="InterPro" id="IPR051533">
    <property type="entry name" value="WaaL-like"/>
</dbReference>
<dbReference type="PANTHER" id="PTHR37422">
    <property type="entry name" value="TEICHURONIC ACID BIOSYNTHESIS PROTEIN TUAE"/>
    <property type="match status" value="1"/>
</dbReference>
<feature type="transmembrane region" description="Helical" evidence="5">
    <location>
        <begin position="372"/>
        <end position="391"/>
    </location>
</feature>
<dbReference type="InterPro" id="IPR007016">
    <property type="entry name" value="O-antigen_ligase-rel_domated"/>
</dbReference>
<evidence type="ECO:0000313" key="7">
    <source>
        <dbReference type="EMBL" id="MBO1329186.1"/>
    </source>
</evidence>
<keyword evidence="4 5" id="KW-0472">Membrane</keyword>
<accession>A0ABS3LPA7</accession>
<proteinExistence type="predicted"/>
<feature type="transmembrane region" description="Helical" evidence="5">
    <location>
        <begin position="272"/>
        <end position="288"/>
    </location>
</feature>
<evidence type="ECO:0000259" key="6">
    <source>
        <dbReference type="Pfam" id="PF04932"/>
    </source>
</evidence>
<keyword evidence="7" id="KW-0436">Ligase</keyword>
<gene>
    <name evidence="7" type="ORF">J2D75_11960</name>
</gene>
<feature type="transmembrane region" description="Helical" evidence="5">
    <location>
        <begin position="66"/>
        <end position="86"/>
    </location>
</feature>
<reference evidence="7 8" key="1">
    <citation type="submission" date="2021-03" db="EMBL/GenBank/DDBJ databases">
        <title>The complete genome sequence of Acetobacter suratthaniensis TBRC 1719.</title>
        <authorList>
            <person name="Charoenyingcharoen P."/>
            <person name="Yukphan P."/>
        </authorList>
    </citation>
    <scope>NUCLEOTIDE SEQUENCE [LARGE SCALE GENOMIC DNA]</scope>
    <source>
        <strain evidence="7 8">TBRC 1719</strain>
    </source>
</reference>
<dbReference type="Proteomes" id="UP000664399">
    <property type="component" value="Unassembled WGS sequence"/>
</dbReference>
<dbReference type="EMBL" id="JAFVMG010000015">
    <property type="protein sequence ID" value="MBO1329186.1"/>
    <property type="molecule type" value="Genomic_DNA"/>
</dbReference>
<dbReference type="PANTHER" id="PTHR37422:SF13">
    <property type="entry name" value="LIPOPOLYSACCHARIDE BIOSYNTHESIS PROTEIN PA4999-RELATED"/>
    <property type="match status" value="1"/>
</dbReference>
<evidence type="ECO:0000256" key="2">
    <source>
        <dbReference type="ARBA" id="ARBA00022692"/>
    </source>
</evidence>
<sequence length="454" mass="50248">MVKGTTGLSDKPGSDAMTALRASMGQWWNRFATQWRDTPRPLLHQVTLLVLAAGFVLYPEPIWADVFYILMLPLALRALWHAQAQIRQTLPAQKTGMAAWRTLLARYWRSLPVPTQLAVVIIAWFTASLTWDARVPFSPGLIALWTLNVVCTLAFVLSLDDGLRHGRQFRERLICVLIGAGMVNLLIVFARLPFLFSALSNAGPFRMTGWAASRHQIIGAIIIGTIVLLALDRLCRHSFARHKPGVLPAGRLLCAAVCCMGFLFMVLTGSRGPVGSMVVAAPLLAFWANPRLALKLTAGLLLLAAVPVLLTFPTLHHAWQMAMERGDSSRLAIWRTSWEAIQQHPWLGYGPTYHLARIHNESFPHNLFLSAWVYNGVVGLGLLLVFMLSALRAALVATPAERPLAVILLLFTTLCAMTDMSQIARGPSMMWYLFWLPLLFVASTPARTNTPPPP</sequence>
<feature type="transmembrane region" description="Helical" evidence="5">
    <location>
        <begin position="172"/>
        <end position="196"/>
    </location>
</feature>
<feature type="transmembrane region" description="Helical" evidence="5">
    <location>
        <begin position="300"/>
        <end position="319"/>
    </location>
</feature>
<keyword evidence="2 5" id="KW-0812">Transmembrane</keyword>
<dbReference type="RefSeq" id="WP_207855048.1">
    <property type="nucleotide sequence ID" value="NZ_JAFVMG010000015.1"/>
</dbReference>
<keyword evidence="8" id="KW-1185">Reference proteome</keyword>
<evidence type="ECO:0000313" key="8">
    <source>
        <dbReference type="Proteomes" id="UP000664399"/>
    </source>
</evidence>
<comment type="subcellular location">
    <subcellularLocation>
        <location evidence="1">Membrane</location>
        <topology evidence="1">Multi-pass membrane protein</topology>
    </subcellularLocation>
</comment>
<feature type="transmembrane region" description="Helical" evidence="5">
    <location>
        <begin position="403"/>
        <end position="423"/>
    </location>
</feature>
<feature type="transmembrane region" description="Helical" evidence="5">
    <location>
        <begin position="246"/>
        <end position="266"/>
    </location>
</feature>
<evidence type="ECO:0000256" key="5">
    <source>
        <dbReference type="SAM" id="Phobius"/>
    </source>
</evidence>
<evidence type="ECO:0000256" key="3">
    <source>
        <dbReference type="ARBA" id="ARBA00022989"/>
    </source>
</evidence>
<keyword evidence="3 5" id="KW-1133">Transmembrane helix</keyword>
<feature type="domain" description="O-antigen ligase-related" evidence="6">
    <location>
        <begin position="259"/>
        <end position="383"/>
    </location>
</feature>
<protein>
    <submittedName>
        <fullName evidence="7">O-antigen ligase family protein</fullName>
    </submittedName>
</protein>
<feature type="transmembrane region" description="Helical" evidence="5">
    <location>
        <begin position="216"/>
        <end position="234"/>
    </location>
</feature>
<evidence type="ECO:0000256" key="1">
    <source>
        <dbReference type="ARBA" id="ARBA00004141"/>
    </source>
</evidence>
<feature type="transmembrane region" description="Helical" evidence="5">
    <location>
        <begin position="139"/>
        <end position="160"/>
    </location>
</feature>
<dbReference type="Pfam" id="PF04932">
    <property type="entry name" value="Wzy_C"/>
    <property type="match status" value="1"/>
</dbReference>
<comment type="caution">
    <text evidence="7">The sequence shown here is derived from an EMBL/GenBank/DDBJ whole genome shotgun (WGS) entry which is preliminary data.</text>
</comment>